<dbReference type="SUPFAM" id="SSF52151">
    <property type="entry name" value="FabD/lysophospholipase-like"/>
    <property type="match status" value="1"/>
</dbReference>
<dbReference type="GO" id="GO:0016787">
    <property type="term" value="F:hydrolase activity"/>
    <property type="evidence" value="ECO:0007669"/>
    <property type="project" value="UniProtKB-UniRule"/>
</dbReference>
<organism evidence="4 5">
    <name type="scientific">Mycobacterium talmoniae</name>
    <dbReference type="NCBI Taxonomy" id="1858794"/>
    <lineage>
        <taxon>Bacteria</taxon>
        <taxon>Bacillati</taxon>
        <taxon>Actinomycetota</taxon>
        <taxon>Actinomycetes</taxon>
        <taxon>Mycobacteriales</taxon>
        <taxon>Mycobacteriaceae</taxon>
        <taxon>Mycobacterium</taxon>
    </lineage>
</organism>
<dbReference type="Pfam" id="PF01734">
    <property type="entry name" value="Patatin"/>
    <property type="match status" value="1"/>
</dbReference>
<dbReference type="GO" id="GO:0016042">
    <property type="term" value="P:lipid catabolic process"/>
    <property type="evidence" value="ECO:0007669"/>
    <property type="project" value="UniProtKB-UniRule"/>
</dbReference>
<dbReference type="PANTHER" id="PTHR46394:SF1">
    <property type="entry name" value="PNPLA DOMAIN-CONTAINING PROTEIN"/>
    <property type="match status" value="1"/>
</dbReference>
<feature type="active site" description="Proton acceptor" evidence="2">
    <location>
        <position position="194"/>
    </location>
</feature>
<gene>
    <name evidence="4" type="ORF">C1Y40_04710</name>
</gene>
<feature type="short sequence motif" description="GXGXXG" evidence="2">
    <location>
        <begin position="12"/>
        <end position="17"/>
    </location>
</feature>
<keyword evidence="1 2" id="KW-0443">Lipid metabolism</keyword>
<keyword evidence="2" id="KW-0378">Hydrolase</keyword>
<dbReference type="Proteomes" id="UP000238296">
    <property type="component" value="Unassembled WGS sequence"/>
</dbReference>
<dbReference type="InterPro" id="IPR002641">
    <property type="entry name" value="PNPLA_dom"/>
</dbReference>
<dbReference type="PANTHER" id="PTHR46394">
    <property type="entry name" value="ANNEXIN"/>
    <property type="match status" value="1"/>
</dbReference>
<evidence type="ECO:0000259" key="3">
    <source>
        <dbReference type="PROSITE" id="PS51635"/>
    </source>
</evidence>
<feature type="active site" description="Nucleophile" evidence="2">
    <location>
        <position position="41"/>
    </location>
</feature>
<dbReference type="InterPro" id="IPR052580">
    <property type="entry name" value="Lipid_Hydrolase"/>
</dbReference>
<dbReference type="AlphaFoldDB" id="A0A2S8BEN8"/>
<dbReference type="CDD" id="cd07207">
    <property type="entry name" value="Pat_ExoU_VipD_like"/>
    <property type="match status" value="1"/>
</dbReference>
<feature type="short sequence motif" description="GXSXG" evidence="2">
    <location>
        <begin position="39"/>
        <end position="43"/>
    </location>
</feature>
<evidence type="ECO:0000256" key="2">
    <source>
        <dbReference type="PROSITE-ProRule" id="PRU01161"/>
    </source>
</evidence>
<sequence length="322" mass="34809">MDTAPADLVCEGGGVRGIGLVGAIEALAAHGYRFPRIAGSSAGAVVASLTAALQRAGEPLTRLEEIMRSIDYRKFADPSLIGRVPLVGGVLSLLVSDGLYRGDYLEKLLTGLLGDLGVRTFGDLRTGEQPAQYAWSLVVTASDLSRRRLVRIPWDLDNYGIDPDDFAVARAVRASSAIPFVFEPVRVRGATWVDGGLLSNFPVQLFDRADAEPAWPTFGIRLSARPGIPPTHPVHGPFSLGFAALETLISNQDTAYLDDPCTVRRTIFVPAEEISAIDFDITAQQREELYDRGVQAAQQFLTTWSFADYRAACRAVPSSDTV</sequence>
<proteinExistence type="predicted"/>
<evidence type="ECO:0000313" key="5">
    <source>
        <dbReference type="Proteomes" id="UP000238296"/>
    </source>
</evidence>
<feature type="short sequence motif" description="DGA/G" evidence="2">
    <location>
        <begin position="194"/>
        <end position="196"/>
    </location>
</feature>
<keyword evidence="2" id="KW-0442">Lipid degradation</keyword>
<dbReference type="PROSITE" id="PS51635">
    <property type="entry name" value="PNPLA"/>
    <property type="match status" value="1"/>
</dbReference>
<protein>
    <recommendedName>
        <fullName evidence="3">PNPLA domain-containing protein</fullName>
    </recommendedName>
</protein>
<feature type="domain" description="PNPLA" evidence="3">
    <location>
        <begin position="8"/>
        <end position="207"/>
    </location>
</feature>
<reference evidence="4 5" key="1">
    <citation type="journal article" date="2017" name="Int. J. Syst. Evol. Microbiol.">
        <title>Mycobacterium talmoniae sp. nov., a slowly growing mycobacterium isolated from human respiratory samples.</title>
        <authorList>
            <person name="Davidson R.M."/>
            <person name="DeGroote M.A."/>
            <person name="Marola J.L."/>
            <person name="Buss S."/>
            <person name="Jones V."/>
            <person name="McNeil M.R."/>
            <person name="Freifeld A.G."/>
            <person name="Elaine Epperson L."/>
            <person name="Hasan N.A."/>
            <person name="Jackson M."/>
            <person name="Iwen P.C."/>
            <person name="Salfinger M."/>
            <person name="Strong M."/>
        </authorList>
    </citation>
    <scope>NUCLEOTIDE SEQUENCE [LARGE SCALE GENOMIC DNA]</scope>
    <source>
        <strain evidence="4 5">ATCC BAA-2683</strain>
    </source>
</reference>
<evidence type="ECO:0000313" key="4">
    <source>
        <dbReference type="EMBL" id="PQM45123.1"/>
    </source>
</evidence>
<dbReference type="InterPro" id="IPR016035">
    <property type="entry name" value="Acyl_Trfase/lysoPLipase"/>
</dbReference>
<dbReference type="Gene3D" id="3.40.1090.10">
    <property type="entry name" value="Cytosolic phospholipase A2 catalytic domain"/>
    <property type="match status" value="2"/>
</dbReference>
<dbReference type="EMBL" id="PPEA01000666">
    <property type="protein sequence ID" value="PQM45123.1"/>
    <property type="molecule type" value="Genomic_DNA"/>
</dbReference>
<name>A0A2S8BEN8_9MYCO</name>
<comment type="caution">
    <text evidence="4">The sequence shown here is derived from an EMBL/GenBank/DDBJ whole genome shotgun (WGS) entry which is preliminary data.</text>
</comment>
<evidence type="ECO:0000256" key="1">
    <source>
        <dbReference type="ARBA" id="ARBA00023098"/>
    </source>
</evidence>
<accession>A0A2S8BEN8</accession>